<dbReference type="GO" id="GO:0004222">
    <property type="term" value="F:metalloendopeptidase activity"/>
    <property type="evidence" value="ECO:0007669"/>
    <property type="project" value="TreeGrafter"/>
</dbReference>
<dbReference type="GO" id="GO:0005615">
    <property type="term" value="C:extracellular space"/>
    <property type="evidence" value="ECO:0007669"/>
    <property type="project" value="TreeGrafter"/>
</dbReference>
<keyword evidence="1" id="KW-0732">Signal</keyword>
<dbReference type="InParanoid" id="A0A0G4E949"/>
<evidence type="ECO:0000256" key="4">
    <source>
        <dbReference type="SAM" id="MobiDB-lite"/>
    </source>
</evidence>
<gene>
    <name evidence="5" type="ORF">Vbra_10878</name>
</gene>
<evidence type="ECO:0000313" key="6">
    <source>
        <dbReference type="Proteomes" id="UP000041254"/>
    </source>
</evidence>
<evidence type="ECO:0000256" key="2">
    <source>
        <dbReference type="ARBA" id="ARBA00022737"/>
    </source>
</evidence>
<dbReference type="GO" id="GO:0007166">
    <property type="term" value="P:cell surface receptor signaling pathway"/>
    <property type="evidence" value="ECO:0007669"/>
    <property type="project" value="TreeGrafter"/>
</dbReference>
<reference evidence="5 6" key="1">
    <citation type="submission" date="2014-11" db="EMBL/GenBank/DDBJ databases">
        <authorList>
            <person name="Zhu J."/>
            <person name="Qi W."/>
            <person name="Song R."/>
        </authorList>
    </citation>
    <scope>NUCLEOTIDE SEQUENCE [LARGE SCALE GENOMIC DNA]</scope>
</reference>
<organism evidence="5 6">
    <name type="scientific">Vitrella brassicaformis (strain CCMP3155)</name>
    <dbReference type="NCBI Taxonomy" id="1169540"/>
    <lineage>
        <taxon>Eukaryota</taxon>
        <taxon>Sar</taxon>
        <taxon>Alveolata</taxon>
        <taxon>Colpodellida</taxon>
        <taxon>Vitrellaceae</taxon>
        <taxon>Vitrella</taxon>
    </lineage>
</organism>
<keyword evidence="3" id="KW-1015">Disulfide bond</keyword>
<dbReference type="GO" id="GO:0006508">
    <property type="term" value="P:proteolysis"/>
    <property type="evidence" value="ECO:0007669"/>
    <property type="project" value="TreeGrafter"/>
</dbReference>
<dbReference type="PANTHER" id="PTHR46130:SF1">
    <property type="entry name" value="PAPPALYSIN-2"/>
    <property type="match status" value="1"/>
</dbReference>
<dbReference type="PANTHER" id="PTHR46130">
    <property type="entry name" value="LAMGL DOMAIN-CONTAINING PROTEIN"/>
    <property type="match status" value="1"/>
</dbReference>
<dbReference type="Pfam" id="PF13948">
    <property type="entry name" value="DUF4215"/>
    <property type="match status" value="1"/>
</dbReference>
<feature type="region of interest" description="Disordered" evidence="4">
    <location>
        <begin position="615"/>
        <end position="636"/>
    </location>
</feature>
<accession>A0A0G4E949</accession>
<keyword evidence="6" id="KW-1185">Reference proteome</keyword>
<dbReference type="EMBL" id="CDMY01000013">
    <property type="protein sequence ID" value="CEL91726.1"/>
    <property type="molecule type" value="Genomic_DNA"/>
</dbReference>
<feature type="region of interest" description="Disordered" evidence="4">
    <location>
        <begin position="397"/>
        <end position="421"/>
    </location>
</feature>
<keyword evidence="2" id="KW-0677">Repeat</keyword>
<evidence type="ECO:0000256" key="1">
    <source>
        <dbReference type="ARBA" id="ARBA00022729"/>
    </source>
</evidence>
<sequence>MKVIYSKTDEGMFWLAHFRLGRNDTIMKEPFLKKVCYCSSGISFPLVSDLNSAEPLDPATLTNANCTDPKSIVLDAGEFVLLAPYEQQLWEFRIEELFTLPIRGSFLTSTARIYIIPGPLFLVGPSEEMCHPENLTDPSAADIETHLREKAQLVRDHWYRRSASGREMPLEQPILVDQVQEPTTEFSIQMINRLLIRLPEDMQITTWGLGGPYTSYRVCWMLPSQPTEVVDIGVVRATGSQRCGDGIVTGPHEECDQGMMPPQDGDGCSAQCTIEDGYRLVHIPNQGPAASPLVSKVQILPLCGDGKVKGDEECDDENQRAGDGCSPTCRIELGYTCDSSQPSVCRTACGNLLLTSTEQCEGQDSFGGDGCSPACRVEQGWSCTLREETVDISHLEEREDEETEVVPTEAPLVPIPGEGNPGGDIIINETDRRPSPKTGMIVPVHKSDCVVACGGSPSYYESFGAFICGIVEAPPRTTPVLCYSCNVTNVQPPVLGCRDYAERESGDELCFTVHPPNFERVSFDPKGTSLTAVLAQPAEFVISSVQKETRTVPSSQLFEDASELFGKSSTSTLISDRRLRISFDQDAAVLPGMSLTLIRQTLVTVTPHAVNWDPDAARRGPLADNATSSGSGLSSLDTFAMPENEEQTVPMSLPEPPERFIATAAKVTYPQFVGCGGQVIFDASASRGAGIRSLNYTWTIVRSEKDYLSPWDPPSTADDPLMRNLTAVIQRMLDEYNGRQVAYLAIGTAMKEAGMNTNQTESEVSLLFLLTTHSYLSQQSATFYFMTRTRMFPKCAAHIEPLQPSEQTIDPTEPVSLAVRVHAVPETPPETPIQDISCDDQLHVNGSKVVLGWDLHVLSSLGGLPDIGDLSMFALNDAQTAISIPGSSLPVGDYHITCKPR</sequence>
<proteinExistence type="predicted"/>
<dbReference type="AlphaFoldDB" id="A0A0G4E949"/>
<evidence type="ECO:0000313" key="5">
    <source>
        <dbReference type="EMBL" id="CEL91726.1"/>
    </source>
</evidence>
<dbReference type="Proteomes" id="UP000041254">
    <property type="component" value="Unassembled WGS sequence"/>
</dbReference>
<dbReference type="InterPro" id="IPR011936">
    <property type="entry name" value="Myxo_disulph_rpt"/>
</dbReference>
<dbReference type="InterPro" id="IPR043543">
    <property type="entry name" value="PAPPA/PAPPA2"/>
</dbReference>
<name>A0A0G4E949_VITBC</name>
<dbReference type="VEuPathDB" id="CryptoDB:Vbra_10878"/>
<protein>
    <submittedName>
        <fullName evidence="5">Uncharacterized protein</fullName>
    </submittedName>
</protein>
<dbReference type="OrthoDB" id="409374at2759"/>
<evidence type="ECO:0000256" key="3">
    <source>
        <dbReference type="ARBA" id="ARBA00023157"/>
    </source>
</evidence>
<dbReference type="NCBIfam" id="TIGR02232">
    <property type="entry name" value="myxo_disulf_rpt"/>
    <property type="match status" value="3"/>
</dbReference>